<sequence>MRQLLGVAALFVVTGCSSSPESFDQDIPFKADVMKWRYGATAAASVTYDAPIGRSDHMTEFVIMTAVNQSLSRGVPIDLELVTWNFDDPAMEETLEWMRTVRPLGVHFFGHGHRHIDYDRETYETALHDFSLCFDLMEQWDLKPRSYAYPRGAADKDETRQACAEAGFFSGRTVTREGNFYITPNDQWEPEDWYYLPSVAMAHKEPNHIAEHKQLTPILDKTLDQTAWVIVTYHNIALPQGWGWYPIQEFQKDLQYLVDKDFWCDNMDDVAAYIYERNAFNYEAARVSENAYELRVFDGLDNETYDQPLTVKLRFDP</sequence>
<name>A0A7Y2EA65_UNCEI</name>
<dbReference type="AlphaFoldDB" id="A0A7Y2EA65"/>
<dbReference type="PROSITE" id="PS51257">
    <property type="entry name" value="PROKAR_LIPOPROTEIN"/>
    <property type="match status" value="1"/>
</dbReference>
<proteinExistence type="predicted"/>
<dbReference type="EMBL" id="JABDJR010000606">
    <property type="protein sequence ID" value="NNF08066.1"/>
    <property type="molecule type" value="Genomic_DNA"/>
</dbReference>
<gene>
    <name evidence="1" type="ORF">HKN21_14985</name>
</gene>
<reference evidence="1 2" key="1">
    <citation type="submission" date="2020-03" db="EMBL/GenBank/DDBJ databases">
        <title>Metabolic flexibility allows generalist bacteria to become dominant in a frequently disturbed ecosystem.</title>
        <authorList>
            <person name="Chen Y.-J."/>
            <person name="Leung P.M."/>
            <person name="Bay S.K."/>
            <person name="Hugenholtz P."/>
            <person name="Kessler A.J."/>
            <person name="Shelley G."/>
            <person name="Waite D.W."/>
            <person name="Cook P.L."/>
            <person name="Greening C."/>
        </authorList>
    </citation>
    <scope>NUCLEOTIDE SEQUENCE [LARGE SCALE GENOMIC DNA]</scope>
    <source>
        <strain evidence="1">SS_bin_28</strain>
    </source>
</reference>
<dbReference type="InterPro" id="IPR011330">
    <property type="entry name" value="Glyco_hydro/deAcase_b/a-brl"/>
</dbReference>
<evidence type="ECO:0000313" key="1">
    <source>
        <dbReference type="EMBL" id="NNF08066.1"/>
    </source>
</evidence>
<dbReference type="Proteomes" id="UP000547674">
    <property type="component" value="Unassembled WGS sequence"/>
</dbReference>
<accession>A0A7Y2EA65</accession>
<feature type="non-terminal residue" evidence="1">
    <location>
        <position position="317"/>
    </location>
</feature>
<evidence type="ECO:0008006" key="3">
    <source>
        <dbReference type="Google" id="ProtNLM"/>
    </source>
</evidence>
<evidence type="ECO:0000313" key="2">
    <source>
        <dbReference type="Proteomes" id="UP000547674"/>
    </source>
</evidence>
<protein>
    <recommendedName>
        <fullName evidence="3">Polysaccharide deacetylase</fullName>
    </recommendedName>
</protein>
<organism evidence="1 2">
    <name type="scientific">Eiseniibacteriota bacterium</name>
    <dbReference type="NCBI Taxonomy" id="2212470"/>
    <lineage>
        <taxon>Bacteria</taxon>
        <taxon>Candidatus Eiseniibacteriota</taxon>
    </lineage>
</organism>
<dbReference type="Gene3D" id="3.20.20.370">
    <property type="entry name" value="Glycoside hydrolase/deacetylase"/>
    <property type="match status" value="1"/>
</dbReference>
<dbReference type="SUPFAM" id="SSF88713">
    <property type="entry name" value="Glycoside hydrolase/deacetylase"/>
    <property type="match status" value="1"/>
</dbReference>
<dbReference type="GO" id="GO:0005975">
    <property type="term" value="P:carbohydrate metabolic process"/>
    <property type="evidence" value="ECO:0007669"/>
    <property type="project" value="InterPro"/>
</dbReference>
<comment type="caution">
    <text evidence="1">The sequence shown here is derived from an EMBL/GenBank/DDBJ whole genome shotgun (WGS) entry which is preliminary data.</text>
</comment>